<evidence type="ECO:0000313" key="2">
    <source>
        <dbReference type="Proteomes" id="UP001271648"/>
    </source>
</evidence>
<name>A0AAW9A7R1_9BACL</name>
<sequence>MNLKKALVGIFILMLILSGCGKGYWVMKKAKLDEETGVRAYVNYLQNEKPDRRGFKVIDISEGLKMVVVSTGTTKRELEAVSVEYLENQTVVTVKEFDAESDELNPYILIGLKKPVSKFKVVNEDGEEYEIGF</sequence>
<keyword evidence="2" id="KW-1185">Reference proteome</keyword>
<gene>
    <name evidence="1" type="ORF">QTL97_08940</name>
</gene>
<evidence type="ECO:0000313" key="1">
    <source>
        <dbReference type="EMBL" id="MDW0117059.1"/>
    </source>
</evidence>
<comment type="caution">
    <text evidence="1">The sequence shown here is derived from an EMBL/GenBank/DDBJ whole genome shotgun (WGS) entry which is preliminary data.</text>
</comment>
<dbReference type="PROSITE" id="PS51257">
    <property type="entry name" value="PROKAR_LIPOPROTEIN"/>
    <property type="match status" value="1"/>
</dbReference>
<protein>
    <recommendedName>
        <fullName evidence="3">DUF3221 domain-containing protein</fullName>
    </recommendedName>
</protein>
<accession>A0AAW9A7R1</accession>
<dbReference type="AlphaFoldDB" id="A0AAW9A7R1"/>
<dbReference type="Proteomes" id="UP001271648">
    <property type="component" value="Unassembled WGS sequence"/>
</dbReference>
<evidence type="ECO:0008006" key="3">
    <source>
        <dbReference type="Google" id="ProtNLM"/>
    </source>
</evidence>
<dbReference type="EMBL" id="JAUBDJ010000004">
    <property type="protein sequence ID" value="MDW0117059.1"/>
    <property type="molecule type" value="Genomic_DNA"/>
</dbReference>
<reference evidence="1 2" key="1">
    <citation type="submission" date="2023-06" db="EMBL/GenBank/DDBJ databases">
        <title>Sporosarcina sp. nov., isolated from Korean traditional fermented seafood 'Jeotgal'.</title>
        <authorList>
            <person name="Yang A.I."/>
            <person name="Shin N.-R."/>
        </authorList>
    </citation>
    <scope>NUCLEOTIDE SEQUENCE [LARGE SCALE GENOMIC DNA]</scope>
    <source>
        <strain evidence="1 2">KCTC43456</strain>
    </source>
</reference>
<organism evidence="1 2">
    <name type="scientific">Sporosarcina thermotolerans</name>
    <dbReference type="NCBI Taxonomy" id="633404"/>
    <lineage>
        <taxon>Bacteria</taxon>
        <taxon>Bacillati</taxon>
        <taxon>Bacillota</taxon>
        <taxon>Bacilli</taxon>
        <taxon>Bacillales</taxon>
        <taxon>Caryophanaceae</taxon>
        <taxon>Sporosarcina</taxon>
    </lineage>
</organism>
<proteinExistence type="predicted"/>
<dbReference type="RefSeq" id="WP_283732557.1">
    <property type="nucleotide sequence ID" value="NZ_CP125968.1"/>
</dbReference>